<dbReference type="RefSeq" id="WP_008235496.1">
    <property type="nucleotide sequence ID" value="NZ_CAIY01000080.1"/>
</dbReference>
<evidence type="ECO:0000313" key="2">
    <source>
        <dbReference type="EMBL" id="CCH68115.1"/>
    </source>
</evidence>
<dbReference type="Pfam" id="PF13599">
    <property type="entry name" value="Pentapeptide_4"/>
    <property type="match status" value="1"/>
</dbReference>
<keyword evidence="1" id="KW-1133">Transmembrane helix</keyword>
<evidence type="ECO:0000313" key="3">
    <source>
        <dbReference type="Proteomes" id="UP000053051"/>
    </source>
</evidence>
<protein>
    <submittedName>
        <fullName evidence="2">Putative thylakoid membrane protein, contains 8 pentapeptide repeats, sll0274 homolog</fullName>
    </submittedName>
</protein>
<evidence type="ECO:0000256" key="1">
    <source>
        <dbReference type="SAM" id="Phobius"/>
    </source>
</evidence>
<dbReference type="InterPro" id="IPR001646">
    <property type="entry name" value="5peptide_repeat"/>
</dbReference>
<organism evidence="2 3">
    <name type="scientific">Richelia intracellularis HH01</name>
    <dbReference type="NCBI Taxonomy" id="1165094"/>
    <lineage>
        <taxon>Bacteria</taxon>
        <taxon>Bacillati</taxon>
        <taxon>Cyanobacteriota</taxon>
        <taxon>Cyanophyceae</taxon>
        <taxon>Nostocales</taxon>
        <taxon>Nostocaceae</taxon>
        <taxon>Richelia</taxon>
    </lineage>
</organism>
<name>M1X381_9NOST</name>
<accession>M1X381</accession>
<dbReference type="PANTHER" id="PTHR47200:SF2">
    <property type="entry name" value="THYLAKOID LUMENAL 15 KDA PROTEIN 1, CHLOROPLASTIC"/>
    <property type="match status" value="1"/>
</dbReference>
<dbReference type="OrthoDB" id="483710at2"/>
<feature type="transmembrane region" description="Helical" evidence="1">
    <location>
        <begin position="20"/>
        <end position="40"/>
    </location>
</feature>
<gene>
    <name evidence="2" type="ORF">RINTHH_19600</name>
</gene>
<keyword evidence="3" id="KW-1185">Reference proteome</keyword>
<dbReference type="AlphaFoldDB" id="M1X381"/>
<comment type="caution">
    <text evidence="2">The sequence shown here is derived from an EMBL/GenBank/DDBJ whole genome shotgun (WGS) entry which is preliminary data.</text>
</comment>
<dbReference type="SUPFAM" id="SSF141571">
    <property type="entry name" value="Pentapeptide repeat-like"/>
    <property type="match status" value="1"/>
</dbReference>
<dbReference type="EMBL" id="CAIY01000080">
    <property type="protein sequence ID" value="CCH68115.1"/>
    <property type="molecule type" value="Genomic_DNA"/>
</dbReference>
<dbReference type="Gene3D" id="2.160.20.80">
    <property type="entry name" value="E3 ubiquitin-protein ligase SopA"/>
    <property type="match status" value="1"/>
</dbReference>
<reference evidence="3" key="2">
    <citation type="submission" date="2016-01" db="EMBL/GenBank/DDBJ databases">
        <title>Diatom-associated endosymboitic cyanobacterium lacks core nitrogen metabolism enzymes.</title>
        <authorList>
            <person name="Hilton J.A."/>
            <person name="Foster R.A."/>
            <person name="Tripp H.J."/>
            <person name="Carter B.J."/>
            <person name="Zehr J.P."/>
            <person name="Villareal T.A."/>
        </authorList>
    </citation>
    <scope>NUCLEOTIDE SEQUENCE [LARGE SCALE GENOMIC DNA]</scope>
    <source>
        <strain evidence="3">HH01</strain>
    </source>
</reference>
<sequence>MIIRFINKFQKAQNKYNKSFELFACLFITGFFWIVVSIYFTPFASAINYNNRILESTDFSRQDLTDSSFDHANLRKSNFSNSNLQGVRFFSANLSRSNFTGSNMRYSDLESARLTNANLTNTILEGAFCTNTLFDGSIINGADFTDVYFRTSVRNKLCEVAKGNNPTTGRKTRDTLMCP</sequence>
<dbReference type="InterPro" id="IPR044213">
    <property type="entry name" value="At2g44920-like"/>
</dbReference>
<proteinExistence type="predicted"/>
<dbReference type="Proteomes" id="UP000053051">
    <property type="component" value="Unassembled WGS sequence"/>
</dbReference>
<reference evidence="2 3" key="1">
    <citation type="submission" date="2012-05" db="EMBL/GenBank/DDBJ databases">
        <authorList>
            <person name="Hilton J."/>
        </authorList>
    </citation>
    <scope>NUCLEOTIDE SEQUENCE [LARGE SCALE GENOMIC DNA]</scope>
    <source>
        <strain evidence="2 3">HH01</strain>
    </source>
</reference>
<dbReference type="PANTHER" id="PTHR47200">
    <property type="entry name" value="THYLAKOID LUMENAL 15 KDA PROTEIN 1, CHLOROPLASTIC"/>
    <property type="match status" value="1"/>
</dbReference>
<dbReference type="STRING" id="1165094.RINTHH_19600"/>
<keyword evidence="1" id="KW-0472">Membrane</keyword>
<keyword evidence="1" id="KW-0812">Transmembrane</keyword>